<name>A0A1A9Z4Y6_GLOPL</name>
<keyword evidence="10" id="KW-1185">Reference proteome</keyword>
<keyword evidence="8" id="KW-0472">Membrane</keyword>
<evidence type="ECO:0000256" key="5">
    <source>
        <dbReference type="ARBA" id="ARBA00022692"/>
    </source>
</evidence>
<dbReference type="Proteomes" id="UP000092445">
    <property type="component" value="Unassembled WGS sequence"/>
</dbReference>
<organism evidence="9 10">
    <name type="scientific">Glossina pallidipes</name>
    <name type="common">Tsetse fly</name>
    <dbReference type="NCBI Taxonomy" id="7398"/>
    <lineage>
        <taxon>Eukaryota</taxon>
        <taxon>Metazoa</taxon>
        <taxon>Ecdysozoa</taxon>
        <taxon>Arthropoda</taxon>
        <taxon>Hexapoda</taxon>
        <taxon>Insecta</taxon>
        <taxon>Pterygota</taxon>
        <taxon>Neoptera</taxon>
        <taxon>Endopterygota</taxon>
        <taxon>Diptera</taxon>
        <taxon>Brachycera</taxon>
        <taxon>Muscomorpha</taxon>
        <taxon>Hippoboscoidea</taxon>
        <taxon>Glossinidae</taxon>
        <taxon>Glossina</taxon>
    </lineage>
</organism>
<dbReference type="VEuPathDB" id="VectorBase:GPAI004057"/>
<evidence type="ECO:0000256" key="7">
    <source>
        <dbReference type="ARBA" id="ARBA00022989"/>
    </source>
</evidence>
<reference evidence="10" key="1">
    <citation type="submission" date="2014-03" db="EMBL/GenBank/DDBJ databases">
        <authorList>
            <person name="Aksoy S."/>
            <person name="Warren W."/>
            <person name="Wilson R.K."/>
        </authorList>
    </citation>
    <scope>NUCLEOTIDE SEQUENCE [LARGE SCALE GENOMIC DNA]</scope>
    <source>
        <strain evidence="10">IAEA</strain>
    </source>
</reference>
<keyword evidence="7" id="KW-1133">Transmembrane helix</keyword>
<evidence type="ECO:0000256" key="6">
    <source>
        <dbReference type="ARBA" id="ARBA00022824"/>
    </source>
</evidence>
<keyword evidence="5" id="KW-0812">Transmembrane</keyword>
<dbReference type="GO" id="GO:0000030">
    <property type="term" value="F:mannosyltransferase activity"/>
    <property type="evidence" value="ECO:0007669"/>
    <property type="project" value="InterPro"/>
</dbReference>
<comment type="subcellular location">
    <subcellularLocation>
        <location evidence="1">Endoplasmic reticulum membrane</location>
        <topology evidence="1">Single-pass membrane protein</topology>
    </subcellularLocation>
</comment>
<evidence type="ECO:0000256" key="3">
    <source>
        <dbReference type="ARBA" id="ARBA00022676"/>
    </source>
</evidence>
<dbReference type="PANTHER" id="PTHR13036">
    <property type="entry name" value="BETA1,4 MANNOSYLTRANSFERASE"/>
    <property type="match status" value="1"/>
</dbReference>
<dbReference type="PANTHER" id="PTHR13036:SF0">
    <property type="entry name" value="CHITOBIOSYLDIPHOSPHODOLICHOL BETA-MANNOSYLTRANSFERASE"/>
    <property type="match status" value="1"/>
</dbReference>
<keyword evidence="4" id="KW-0808">Transferase</keyword>
<sequence>MKDGERNLLRRFARWLECYFGGKADAHFCVTKAMQMDLNNNWSISQFRAETRDDLEKMGVKQSTAFTQKLHNDIVQYKADRNAILISSTSWTPDEDFAYENNALQHSQDFPNLLCIITGKGPQKDEFVGKTERTKWVKVSFVMPWLDFEDYYTLLDLGVVLHWSSSGPDLPMHFIQFYLISHLYAPPNDKDI</sequence>
<evidence type="ECO:0000256" key="1">
    <source>
        <dbReference type="ARBA" id="ARBA00004389"/>
    </source>
</evidence>
<dbReference type="EnsemblMetazoa" id="GPAI004057-RA">
    <property type="protein sequence ID" value="GPAI004057-PA"/>
    <property type="gene ID" value="GPAI004057"/>
</dbReference>
<accession>A0A1A9Z4Y6</accession>
<dbReference type="InterPro" id="IPR026051">
    <property type="entry name" value="ALG1-like"/>
</dbReference>
<evidence type="ECO:0000256" key="8">
    <source>
        <dbReference type="ARBA" id="ARBA00023136"/>
    </source>
</evidence>
<keyword evidence="6" id="KW-0256">Endoplasmic reticulum</keyword>
<comment type="pathway">
    <text evidence="2">Protein modification; protein glycosylation.</text>
</comment>
<evidence type="ECO:0000256" key="2">
    <source>
        <dbReference type="ARBA" id="ARBA00004922"/>
    </source>
</evidence>
<proteinExistence type="predicted"/>
<dbReference type="AlphaFoldDB" id="A0A1A9Z4Y6"/>
<protein>
    <submittedName>
        <fullName evidence="9">Uncharacterized protein</fullName>
    </submittedName>
</protein>
<reference evidence="9" key="2">
    <citation type="submission" date="2020-05" db="UniProtKB">
        <authorList>
            <consortium name="EnsemblMetazoa"/>
        </authorList>
    </citation>
    <scope>IDENTIFICATION</scope>
    <source>
        <strain evidence="9">IAEA</strain>
    </source>
</reference>
<dbReference type="GO" id="GO:0005789">
    <property type="term" value="C:endoplasmic reticulum membrane"/>
    <property type="evidence" value="ECO:0007669"/>
    <property type="project" value="UniProtKB-SubCell"/>
</dbReference>
<evidence type="ECO:0000313" key="10">
    <source>
        <dbReference type="Proteomes" id="UP000092445"/>
    </source>
</evidence>
<evidence type="ECO:0000256" key="4">
    <source>
        <dbReference type="ARBA" id="ARBA00022679"/>
    </source>
</evidence>
<keyword evidence="3" id="KW-0328">Glycosyltransferase</keyword>
<dbReference type="STRING" id="7398.A0A1A9Z4Y6"/>
<evidence type="ECO:0000313" key="9">
    <source>
        <dbReference type="EnsemblMetazoa" id="GPAI004057-PA"/>
    </source>
</evidence>